<accession>W8S9U1</accession>
<dbReference type="Proteomes" id="UP000019593">
    <property type="component" value="Chromosome"/>
</dbReference>
<proteinExistence type="predicted"/>
<dbReference type="AlphaFoldDB" id="W8S9U1"/>
<dbReference type="GO" id="GO:0009253">
    <property type="term" value="P:peptidoglycan catabolic process"/>
    <property type="evidence" value="ECO:0007669"/>
    <property type="project" value="TreeGrafter"/>
</dbReference>
<dbReference type="InterPro" id="IPR036365">
    <property type="entry name" value="PGBD-like_sf"/>
</dbReference>
<keyword evidence="3" id="KW-0326">Glycosidase</keyword>
<evidence type="ECO:0000259" key="1">
    <source>
        <dbReference type="Pfam" id="PF01471"/>
    </source>
</evidence>
<dbReference type="Pfam" id="PF01471">
    <property type="entry name" value="PG_binding_1"/>
    <property type="match status" value="1"/>
</dbReference>
<dbReference type="InterPro" id="IPR011970">
    <property type="entry name" value="MltB_2"/>
</dbReference>
<dbReference type="InterPro" id="IPR043426">
    <property type="entry name" value="MltB-like"/>
</dbReference>
<dbReference type="InterPro" id="IPR002477">
    <property type="entry name" value="Peptidoglycan-bd-like"/>
</dbReference>
<gene>
    <name evidence="3" type="ORF">roselon_03532</name>
</gene>
<dbReference type="Gene3D" id="1.10.530.10">
    <property type="match status" value="1"/>
</dbReference>
<name>W8S9U1_9RHOB</name>
<keyword evidence="3" id="KW-0378">Hydrolase</keyword>
<dbReference type="InterPro" id="IPR036366">
    <property type="entry name" value="PGBDSf"/>
</dbReference>
<dbReference type="NCBIfam" id="TIGR02283">
    <property type="entry name" value="MltB_2"/>
    <property type="match status" value="1"/>
</dbReference>
<dbReference type="OrthoDB" id="9808544at2"/>
<dbReference type="RefSeq" id="WP_025313404.1">
    <property type="nucleotide sequence ID" value="NZ_CP004372.1"/>
</dbReference>
<dbReference type="GO" id="GO:0008933">
    <property type="term" value="F:peptidoglycan lytic transglycosylase activity"/>
    <property type="evidence" value="ECO:0007669"/>
    <property type="project" value="TreeGrafter"/>
</dbReference>
<dbReference type="SUPFAM" id="SSF53955">
    <property type="entry name" value="Lysozyme-like"/>
    <property type="match status" value="1"/>
</dbReference>
<feature type="domain" description="Peptidoglycan binding-like" evidence="1">
    <location>
        <begin position="363"/>
        <end position="418"/>
    </location>
</feature>
<dbReference type="PROSITE" id="PS51318">
    <property type="entry name" value="TAT"/>
    <property type="match status" value="1"/>
</dbReference>
<reference evidence="3 4" key="1">
    <citation type="submission" date="2013-03" db="EMBL/GenBank/DDBJ databases">
        <authorList>
            <person name="Fiebig A."/>
            <person name="Goeker M."/>
            <person name="Klenk H.-P.P."/>
        </authorList>
    </citation>
    <scope>NUCLEOTIDE SEQUENCE [LARGE SCALE GENOMIC DNA]</scope>
    <source>
        <strain evidence="4">DSM 19469</strain>
    </source>
</reference>
<protein>
    <submittedName>
        <fullName evidence="3">Membrane-bound lytic murein transglycosylase B</fullName>
        <ecNumber evidence="3">3.2.1.-</ecNumber>
    </submittedName>
</protein>
<dbReference type="PATRIC" id="fig|1294273.3.peg.3488"/>
<keyword evidence="4" id="KW-1185">Reference proteome</keyword>
<dbReference type="KEGG" id="red:roselon_03532"/>
<evidence type="ECO:0000313" key="4">
    <source>
        <dbReference type="Proteomes" id="UP000019593"/>
    </source>
</evidence>
<dbReference type="eggNOG" id="COG3409">
    <property type="taxonomic scope" value="Bacteria"/>
</dbReference>
<dbReference type="eggNOG" id="COG2951">
    <property type="taxonomic scope" value="Bacteria"/>
</dbReference>
<dbReference type="Pfam" id="PF13406">
    <property type="entry name" value="SLT_2"/>
    <property type="match status" value="1"/>
</dbReference>
<dbReference type="InterPro" id="IPR006311">
    <property type="entry name" value="TAT_signal"/>
</dbReference>
<dbReference type="HOGENOM" id="CLU_035402_0_2_5"/>
<feature type="domain" description="Transglycosylase SLT" evidence="2">
    <location>
        <begin position="52"/>
        <end position="342"/>
    </location>
</feature>
<evidence type="ECO:0000259" key="2">
    <source>
        <dbReference type="Pfam" id="PF13406"/>
    </source>
</evidence>
<dbReference type="PANTHER" id="PTHR30163:SF8">
    <property type="entry name" value="LYTIC MUREIN TRANSGLYCOSYLASE"/>
    <property type="match status" value="1"/>
</dbReference>
<dbReference type="Gene3D" id="1.10.8.350">
    <property type="entry name" value="Bacterial muramidase"/>
    <property type="match status" value="1"/>
</dbReference>
<organism evidence="3 4">
    <name type="scientific">Roseicyclus elongatus DSM 19469</name>
    <dbReference type="NCBI Taxonomy" id="1294273"/>
    <lineage>
        <taxon>Bacteria</taxon>
        <taxon>Pseudomonadati</taxon>
        <taxon>Pseudomonadota</taxon>
        <taxon>Alphaproteobacteria</taxon>
        <taxon>Rhodobacterales</taxon>
        <taxon>Roseobacteraceae</taxon>
        <taxon>Roseicyclus</taxon>
    </lineage>
</organism>
<dbReference type="PROSITE" id="PS51257">
    <property type="entry name" value="PROKAR_LIPOPROTEIN"/>
    <property type="match status" value="1"/>
</dbReference>
<dbReference type="SUPFAM" id="SSF47090">
    <property type="entry name" value="PGBD-like"/>
    <property type="match status" value="1"/>
</dbReference>
<dbReference type="EC" id="3.2.1.-" evidence="3"/>
<dbReference type="CDD" id="cd13399">
    <property type="entry name" value="Slt35-like"/>
    <property type="match status" value="1"/>
</dbReference>
<dbReference type="GO" id="GO:0016798">
    <property type="term" value="F:hydrolase activity, acting on glycosyl bonds"/>
    <property type="evidence" value="ECO:0007669"/>
    <property type="project" value="UniProtKB-KW"/>
</dbReference>
<dbReference type="Gene3D" id="1.10.101.10">
    <property type="entry name" value="PGBD-like superfamily/PGBD"/>
    <property type="match status" value="1"/>
</dbReference>
<dbReference type="InterPro" id="IPR031304">
    <property type="entry name" value="SLT_2"/>
</dbReference>
<sequence>MLVSRRNVLTTAGAAALAATGCTPALGPSGAVGAAGPSDDPAFRPQPNAAYDAWVAAFRPRALAQGISGDAFDRAFRGQGYLPGVIERDRNQTEFRRTTEDYLALVASDADVSLGRGRIRPHRATLGAIEDATGVAAAVIGAIWGVETAFGTRLGDIPVISATSTLAWEGRREGFFTAQLLDAIRIVQSGDTTPDRMLGSWAGAMGHTQVMPSVYQEYAVDFDGDGRRGIWSADPTDSLATAATYLQRHGWRRGQPWGMEVRLPEGFDTSSTGRRNRRATTDWQAMGVRQPTGGSLPDHGAAAIHAPGGANGPAWILWRNFDVILRYNPSTNYGIGVGYLSDRLAGGGPLSRSFGPDSTGLTQAERREVQRLLTRAGFDAGTPDGVIGRGTEAAIRAFQQARGLPVTGEASPDLLMALRRA</sequence>
<dbReference type="InterPro" id="IPR023346">
    <property type="entry name" value="Lysozyme-like_dom_sf"/>
</dbReference>
<evidence type="ECO:0000313" key="3">
    <source>
        <dbReference type="EMBL" id="AHM05786.1"/>
    </source>
</evidence>
<dbReference type="STRING" id="1294273.roselon_03532"/>
<dbReference type="FunFam" id="1.10.8.350:FF:000001">
    <property type="entry name" value="Lytic murein transglycosylase B"/>
    <property type="match status" value="1"/>
</dbReference>
<dbReference type="EMBL" id="CP004372">
    <property type="protein sequence ID" value="AHM05786.1"/>
    <property type="molecule type" value="Genomic_DNA"/>
</dbReference>
<dbReference type="PANTHER" id="PTHR30163">
    <property type="entry name" value="MEMBRANE-BOUND LYTIC MUREIN TRANSGLYCOSYLASE B"/>
    <property type="match status" value="1"/>
</dbReference>